<evidence type="ECO:0000256" key="1">
    <source>
        <dbReference type="SAM" id="SignalP"/>
    </source>
</evidence>
<dbReference type="Proteomes" id="UP000293347">
    <property type="component" value="Unassembled WGS sequence"/>
</dbReference>
<dbReference type="RefSeq" id="WP_131596170.1">
    <property type="nucleotide sequence ID" value="NZ_SJSL01000002.1"/>
</dbReference>
<accession>A0A4R0NKT9</accession>
<gene>
    <name evidence="2" type="ORF">EZ437_11640</name>
</gene>
<organism evidence="2 3">
    <name type="scientific">Pedobacter psychroterrae</name>
    <dbReference type="NCBI Taxonomy" id="2530453"/>
    <lineage>
        <taxon>Bacteria</taxon>
        <taxon>Pseudomonadati</taxon>
        <taxon>Bacteroidota</taxon>
        <taxon>Sphingobacteriia</taxon>
        <taxon>Sphingobacteriales</taxon>
        <taxon>Sphingobacteriaceae</taxon>
        <taxon>Pedobacter</taxon>
    </lineage>
</organism>
<evidence type="ECO:0000313" key="3">
    <source>
        <dbReference type="Proteomes" id="UP000293347"/>
    </source>
</evidence>
<keyword evidence="1" id="KW-0732">Signal</keyword>
<feature type="chain" id="PRO_5020222941" evidence="1">
    <location>
        <begin position="25"/>
        <end position="172"/>
    </location>
</feature>
<dbReference type="EMBL" id="SJSL01000002">
    <property type="protein sequence ID" value="TCD01392.1"/>
    <property type="molecule type" value="Genomic_DNA"/>
</dbReference>
<name>A0A4R0NKT9_9SPHI</name>
<sequence>MKLNKVLKAMLFAMAIFWQLGCLAQKKMDLAKVKFNEDISTVIKDIPKLHEGKLSDRQDMVSYGFDNEGKFLFAGVIPGHIELLSWKGKLVGIAFKIKSFADQQKVEAYFKDIYKNASLQTSKFMNVYTFKDDGVAAELRVLIEEKYKEGANGYLDIKRADFSKQFEAIIKR</sequence>
<comment type="caution">
    <text evidence="2">The sequence shown here is derived from an EMBL/GenBank/DDBJ whole genome shotgun (WGS) entry which is preliminary data.</text>
</comment>
<keyword evidence="3" id="KW-1185">Reference proteome</keyword>
<dbReference type="AlphaFoldDB" id="A0A4R0NKT9"/>
<protein>
    <submittedName>
        <fullName evidence="2">Uncharacterized protein</fullName>
    </submittedName>
</protein>
<dbReference type="OrthoDB" id="760419at2"/>
<reference evidence="2 3" key="1">
    <citation type="submission" date="2019-02" db="EMBL/GenBank/DDBJ databases">
        <title>Pedobacter sp. RP-1-14 sp. nov., isolated from Arctic soil.</title>
        <authorList>
            <person name="Dahal R.H."/>
        </authorList>
    </citation>
    <scope>NUCLEOTIDE SEQUENCE [LARGE SCALE GENOMIC DNA]</scope>
    <source>
        <strain evidence="2 3">RP-1-14</strain>
    </source>
</reference>
<proteinExistence type="predicted"/>
<feature type="signal peptide" evidence="1">
    <location>
        <begin position="1"/>
        <end position="24"/>
    </location>
</feature>
<evidence type="ECO:0000313" key="2">
    <source>
        <dbReference type="EMBL" id="TCD01392.1"/>
    </source>
</evidence>